<comment type="caution">
    <text evidence="2">The sequence shown here is derived from an EMBL/GenBank/DDBJ whole genome shotgun (WGS) entry which is preliminary data.</text>
</comment>
<sequence>MHLPTLRIVLRAGSNYFSNSLSRYLFCVTAIASLGVKVSFSQSLDNQTRQLRPRPPPRLDCYHGLTSYAHHYDRTPSIRQSPTSASKILTTPDHQSSTDAAVVSVLPPRYGTRLASSRPLLSVLAPRAARTQAGRPGSSTVGDLDLEQSQSALAFQLHVARNLIEFVDLRMSKALLLLLLTLGARSRSAAPPSSSSPLRARRIFDDETPSRLPAPTSTNRSQIHTDAHP</sequence>
<proteinExistence type="predicted"/>
<dbReference type="Proteomes" id="UP000652219">
    <property type="component" value="Unassembled WGS sequence"/>
</dbReference>
<evidence type="ECO:0000313" key="3">
    <source>
        <dbReference type="Proteomes" id="UP000652219"/>
    </source>
</evidence>
<feature type="compositionally biased region" description="Low complexity" evidence="1">
    <location>
        <begin position="187"/>
        <end position="198"/>
    </location>
</feature>
<protein>
    <submittedName>
        <fullName evidence="2">Uncharacterized protein</fullName>
    </submittedName>
</protein>
<feature type="region of interest" description="Disordered" evidence="1">
    <location>
        <begin position="187"/>
        <end position="229"/>
    </location>
</feature>
<gene>
    <name evidence="2" type="ORF">CSOJ01_00961</name>
</gene>
<name>A0A8H6JWG4_9PEZI</name>
<organism evidence="2 3">
    <name type="scientific">Colletotrichum sojae</name>
    <dbReference type="NCBI Taxonomy" id="2175907"/>
    <lineage>
        <taxon>Eukaryota</taxon>
        <taxon>Fungi</taxon>
        <taxon>Dikarya</taxon>
        <taxon>Ascomycota</taxon>
        <taxon>Pezizomycotina</taxon>
        <taxon>Sordariomycetes</taxon>
        <taxon>Hypocreomycetidae</taxon>
        <taxon>Glomerellales</taxon>
        <taxon>Glomerellaceae</taxon>
        <taxon>Colletotrichum</taxon>
        <taxon>Colletotrichum orchidearum species complex</taxon>
    </lineage>
</organism>
<dbReference type="EMBL" id="WIGN01000006">
    <property type="protein sequence ID" value="KAF6820258.1"/>
    <property type="molecule type" value="Genomic_DNA"/>
</dbReference>
<reference evidence="2 3" key="1">
    <citation type="journal article" date="2020" name="Phytopathology">
        <title>Genome Sequence Resources of Colletotrichum truncatum, C. plurivorum, C. musicola, and C. sojae: Four Species Pathogenic to Soybean (Glycine max).</title>
        <authorList>
            <person name="Rogerio F."/>
            <person name="Boufleur T.R."/>
            <person name="Ciampi-Guillardi M."/>
            <person name="Sukno S.A."/>
            <person name="Thon M.R."/>
            <person name="Massola Junior N.S."/>
            <person name="Baroncelli R."/>
        </authorList>
    </citation>
    <scope>NUCLEOTIDE SEQUENCE [LARGE SCALE GENOMIC DNA]</scope>
    <source>
        <strain evidence="2 3">LFN0009</strain>
    </source>
</reference>
<evidence type="ECO:0000256" key="1">
    <source>
        <dbReference type="SAM" id="MobiDB-lite"/>
    </source>
</evidence>
<dbReference type="AlphaFoldDB" id="A0A8H6JWG4"/>
<keyword evidence="3" id="KW-1185">Reference proteome</keyword>
<accession>A0A8H6JWG4</accession>
<evidence type="ECO:0000313" key="2">
    <source>
        <dbReference type="EMBL" id="KAF6820258.1"/>
    </source>
</evidence>